<reference evidence="1 2" key="1">
    <citation type="submission" date="2014-08" db="EMBL/GenBank/DDBJ databases">
        <authorList>
            <person name="Kuleshov K."/>
            <person name="Dedkov V."/>
            <person name="Markelov M."/>
            <person name="Pimkina E."/>
        </authorList>
    </citation>
    <scope>NUCLEOTIDE SEQUENCE [LARGE SCALE GENOMIC DNA]</scope>
    <source>
        <strain evidence="2">TOA</strain>
    </source>
</reference>
<dbReference type="OMA" id="WAVEFPI"/>
<sequence length="178" mass="20320">MERIMSNNDKWKNKKVNLKNYVVESGKPKRELSRSWKIALTGLFLIVIPSFIMFLILGIDGWIIKSTKNLSRWGVEFPIALAIAAIQIIIVLLLVFKFKVFNTEALTFLIPISLAINSFLVSSGQRPEDWYIRVLPAVGLVFLAIPIILINKAVAKSQEKQRKIKLLEEEQKNKSLLD</sequence>
<proteinExistence type="predicted"/>
<dbReference type="AlphaFoldDB" id="A0A2K9YTR4"/>
<evidence type="ECO:0000313" key="1">
    <source>
        <dbReference type="EMBL" id="AYN65612.1"/>
    </source>
</evidence>
<dbReference type="OrthoDB" id="398245at2"/>
<protein>
    <submittedName>
        <fullName evidence="1">Uncharacterized protein</fullName>
    </submittedName>
</protein>
<accession>A0A2K9YTR4</accession>
<dbReference type="EMBL" id="CP033021">
    <property type="protein sequence ID" value="AYN65612.1"/>
    <property type="molecule type" value="Genomic_DNA"/>
</dbReference>
<dbReference type="Proteomes" id="UP000029712">
    <property type="component" value="Chromosome"/>
</dbReference>
<gene>
    <name evidence="1" type="ORF">KN71_002875</name>
</gene>
<organism evidence="1 2">
    <name type="scientific">Metamycoplasma hominis</name>
    <name type="common">Mycoplasma hominis</name>
    <dbReference type="NCBI Taxonomy" id="2098"/>
    <lineage>
        <taxon>Bacteria</taxon>
        <taxon>Bacillati</taxon>
        <taxon>Mycoplasmatota</taxon>
        <taxon>Mycoplasmoidales</taxon>
        <taxon>Metamycoplasmataceae</taxon>
        <taxon>Metamycoplasma</taxon>
    </lineage>
</organism>
<name>A0A2K9YTR4_METHO</name>
<evidence type="ECO:0000313" key="2">
    <source>
        <dbReference type="Proteomes" id="UP000029712"/>
    </source>
</evidence>
<reference evidence="1 2" key="2">
    <citation type="submission" date="2018-10" db="EMBL/GenBank/DDBJ databases">
        <title>Detection and isolation of Mycoplasma hominis as a predominant microorganism from pelvic cavity of patient with salpingitis and tubo-ovarian abscess.</title>
        <authorList>
            <person name="Guschin A.E."/>
            <person name="Khayrullina G.A."/>
            <person name="Rakovskaya I.V."/>
            <person name="Shelenkov A.A."/>
            <person name="Shagin D.A."/>
        </authorList>
    </citation>
    <scope>NUCLEOTIDE SEQUENCE [LARGE SCALE GENOMIC DNA]</scope>
    <source>
        <strain evidence="2">TOA</strain>
    </source>
</reference>